<feature type="transmembrane region" description="Helical" evidence="8">
    <location>
        <begin position="414"/>
        <end position="437"/>
    </location>
</feature>
<evidence type="ECO:0000256" key="4">
    <source>
        <dbReference type="ARBA" id="ARBA00022475"/>
    </source>
</evidence>
<sequence length="551" mass="60009">MLHSLARRLGLKTDPVIFFVAAGLMIVFLILLLIFPVRINDFFSAGRAWVTETLGWFFILGVTAWVLFLIYIAVSKYGSIRLGDDDERPRYSNVSWFTMLFAGGIGTVLMFWGVAEPISHFSAPPLGAEPFSAQAATDAMGISIYHLGLHTWAIFTLPGLAFGYFIYRHKLPLRVSSVFYPFIKERIHGPIGKTIDIFAILGTLFGVSVSIGLGTQQINSGLAVLTTIPDAVLPKVIIIAILTTIAVTSIVVGLDKGVKTLSNINIGMAVGLMIFVLFAGSTLFLFREIIETFGVYLQDLVRLAFWNDALAQFTGEAGWGWQAGWTVFYWAWTVTWAPFMGIFLARISRGRTIREFVGGVLVAPSVFTLIWFAIFGWTAMELDGIGMEADGPHAITDAVNENVATAMFTFFEQLLGGGAMTAIVSGFVVVIVAIFFATSSDSASLVVDMLCTGTEDPGPVRQRVFWGVSEGAVAACLIVLAGDAGLEALRQVITVMGLPIFILMFAAMFALWRGLQSERFVSIRVPVAGMRVQTQQPEGEKESKPIIATDA</sequence>
<evidence type="ECO:0000256" key="2">
    <source>
        <dbReference type="ARBA" id="ARBA00005658"/>
    </source>
</evidence>
<feature type="transmembrane region" description="Helical" evidence="8">
    <location>
        <begin position="488"/>
        <end position="512"/>
    </location>
</feature>
<dbReference type="InterPro" id="IPR000060">
    <property type="entry name" value="BCCT_transptr"/>
</dbReference>
<keyword evidence="10" id="KW-1185">Reference proteome</keyword>
<feature type="transmembrane region" description="Helical" evidence="8">
    <location>
        <begin position="94"/>
        <end position="115"/>
    </location>
</feature>
<dbReference type="PANTHER" id="PTHR30047:SF7">
    <property type="entry name" value="HIGH-AFFINITY CHOLINE TRANSPORT PROTEIN"/>
    <property type="match status" value="1"/>
</dbReference>
<reference evidence="10" key="1">
    <citation type="journal article" date="2019" name="Int. J. Syst. Evol. Microbiol.">
        <title>The Global Catalogue of Microorganisms (GCM) 10K type strain sequencing project: providing services to taxonomists for standard genome sequencing and annotation.</title>
        <authorList>
            <consortium name="The Broad Institute Genomics Platform"/>
            <consortium name="The Broad Institute Genome Sequencing Center for Infectious Disease"/>
            <person name="Wu L."/>
            <person name="Ma J."/>
        </authorList>
    </citation>
    <scope>NUCLEOTIDE SEQUENCE [LARGE SCALE GENOMIC DNA]</scope>
    <source>
        <strain evidence="10">CCM 7043</strain>
    </source>
</reference>
<proteinExistence type="inferred from homology"/>
<evidence type="ECO:0000256" key="1">
    <source>
        <dbReference type="ARBA" id="ARBA00004651"/>
    </source>
</evidence>
<feature type="transmembrane region" description="Helical" evidence="8">
    <location>
        <begin position="464"/>
        <end position="482"/>
    </location>
</feature>
<comment type="caution">
    <text evidence="9">The sequence shown here is derived from an EMBL/GenBank/DDBJ whole genome shotgun (WGS) entry which is preliminary data.</text>
</comment>
<accession>A0ABW4VE05</accession>
<dbReference type="Proteomes" id="UP001597338">
    <property type="component" value="Unassembled WGS sequence"/>
</dbReference>
<feature type="transmembrane region" description="Helical" evidence="8">
    <location>
        <begin position="233"/>
        <end position="254"/>
    </location>
</feature>
<gene>
    <name evidence="9" type="ORF">ACFSL2_20355</name>
</gene>
<evidence type="ECO:0000256" key="8">
    <source>
        <dbReference type="SAM" id="Phobius"/>
    </source>
</evidence>
<dbReference type="RefSeq" id="WP_377199582.1">
    <property type="nucleotide sequence ID" value="NZ_JBHUHF010000001.1"/>
</dbReference>
<keyword evidence="3" id="KW-0813">Transport</keyword>
<feature type="transmembrane region" description="Helical" evidence="8">
    <location>
        <begin position="327"/>
        <end position="344"/>
    </location>
</feature>
<keyword evidence="6 8" id="KW-1133">Transmembrane helix</keyword>
<keyword evidence="4" id="KW-1003">Cell membrane</keyword>
<protein>
    <submittedName>
        <fullName evidence="9">BCCT family transporter</fullName>
    </submittedName>
</protein>
<evidence type="ECO:0000256" key="5">
    <source>
        <dbReference type="ARBA" id="ARBA00022692"/>
    </source>
</evidence>
<dbReference type="NCBIfam" id="TIGR00842">
    <property type="entry name" value="bcct"/>
    <property type="match status" value="1"/>
</dbReference>
<evidence type="ECO:0000256" key="7">
    <source>
        <dbReference type="ARBA" id="ARBA00023136"/>
    </source>
</evidence>
<feature type="transmembrane region" description="Helical" evidence="8">
    <location>
        <begin position="356"/>
        <end position="377"/>
    </location>
</feature>
<dbReference type="EMBL" id="JBHUHF010000001">
    <property type="protein sequence ID" value="MFD2027863.1"/>
    <property type="molecule type" value="Genomic_DNA"/>
</dbReference>
<dbReference type="PANTHER" id="PTHR30047">
    <property type="entry name" value="HIGH-AFFINITY CHOLINE TRANSPORT PROTEIN-RELATED"/>
    <property type="match status" value="1"/>
</dbReference>
<name>A0ABW4VE05_9MICO</name>
<feature type="transmembrane region" description="Helical" evidence="8">
    <location>
        <begin position="194"/>
        <end position="213"/>
    </location>
</feature>
<keyword evidence="5 8" id="KW-0812">Transmembrane</keyword>
<dbReference type="Pfam" id="PF02028">
    <property type="entry name" value="BCCT"/>
    <property type="match status" value="1"/>
</dbReference>
<feature type="transmembrane region" description="Helical" evidence="8">
    <location>
        <begin position="149"/>
        <end position="167"/>
    </location>
</feature>
<evidence type="ECO:0000256" key="3">
    <source>
        <dbReference type="ARBA" id="ARBA00022448"/>
    </source>
</evidence>
<comment type="similarity">
    <text evidence="2">Belongs to the BCCT transporter (TC 2.A.15) family.</text>
</comment>
<evidence type="ECO:0000313" key="9">
    <source>
        <dbReference type="EMBL" id="MFD2027863.1"/>
    </source>
</evidence>
<feature type="transmembrane region" description="Helical" evidence="8">
    <location>
        <begin position="266"/>
        <end position="286"/>
    </location>
</feature>
<comment type="subcellular location">
    <subcellularLocation>
        <location evidence="1">Cell membrane</location>
        <topology evidence="1">Multi-pass membrane protein</topology>
    </subcellularLocation>
</comment>
<evidence type="ECO:0000256" key="6">
    <source>
        <dbReference type="ARBA" id="ARBA00022989"/>
    </source>
</evidence>
<feature type="transmembrane region" description="Helical" evidence="8">
    <location>
        <begin position="16"/>
        <end position="35"/>
    </location>
</feature>
<feature type="transmembrane region" description="Helical" evidence="8">
    <location>
        <begin position="55"/>
        <end position="74"/>
    </location>
</feature>
<organism evidence="9 10">
    <name type="scientific">Promicromonospora aerolata</name>
    <dbReference type="NCBI Taxonomy" id="195749"/>
    <lineage>
        <taxon>Bacteria</taxon>
        <taxon>Bacillati</taxon>
        <taxon>Actinomycetota</taxon>
        <taxon>Actinomycetes</taxon>
        <taxon>Micrococcales</taxon>
        <taxon>Promicromonosporaceae</taxon>
        <taxon>Promicromonospora</taxon>
    </lineage>
</organism>
<evidence type="ECO:0000313" key="10">
    <source>
        <dbReference type="Proteomes" id="UP001597338"/>
    </source>
</evidence>
<keyword evidence="7 8" id="KW-0472">Membrane</keyword>